<reference evidence="1 2" key="1">
    <citation type="submission" date="2017-10" db="EMBL/GenBank/DDBJ databases">
        <title>Bacillus sp. nov., a halophilic bacterium isolated from a Keqin Lake.</title>
        <authorList>
            <person name="Wang H."/>
        </authorList>
    </citation>
    <scope>NUCLEOTIDE SEQUENCE [LARGE SCALE GENOMIC DNA]</scope>
    <source>
        <strain evidence="1 2">KCTC 13187</strain>
    </source>
</reference>
<accession>A0A3A9K2Z3</accession>
<dbReference type="EMBL" id="PDOE01000014">
    <property type="protein sequence ID" value="RKL65618.1"/>
    <property type="molecule type" value="Genomic_DNA"/>
</dbReference>
<name>A0A3A9K2Z3_9BACI</name>
<dbReference type="OrthoDB" id="2691759at2"/>
<gene>
    <name evidence="1" type="ORF">CR203_20075</name>
</gene>
<proteinExistence type="predicted"/>
<dbReference type="AlphaFoldDB" id="A0A3A9K2Z3"/>
<protein>
    <recommendedName>
        <fullName evidence="3">Bacterial Pleckstrin homology domain-containing protein</fullName>
    </recommendedName>
</protein>
<dbReference type="RefSeq" id="WP_110936887.1">
    <property type="nucleotide sequence ID" value="NZ_KZ614146.1"/>
</dbReference>
<organism evidence="1 2">
    <name type="scientific">Salipaludibacillus neizhouensis</name>
    <dbReference type="NCBI Taxonomy" id="885475"/>
    <lineage>
        <taxon>Bacteria</taxon>
        <taxon>Bacillati</taxon>
        <taxon>Bacillota</taxon>
        <taxon>Bacilli</taxon>
        <taxon>Bacillales</taxon>
        <taxon>Bacillaceae</taxon>
    </lineage>
</organism>
<comment type="caution">
    <text evidence="1">The sequence shown here is derived from an EMBL/GenBank/DDBJ whole genome shotgun (WGS) entry which is preliminary data.</text>
</comment>
<keyword evidence="2" id="KW-1185">Reference proteome</keyword>
<evidence type="ECO:0000313" key="2">
    <source>
        <dbReference type="Proteomes" id="UP000281498"/>
    </source>
</evidence>
<dbReference type="Proteomes" id="UP000281498">
    <property type="component" value="Unassembled WGS sequence"/>
</dbReference>
<evidence type="ECO:0008006" key="3">
    <source>
        <dbReference type="Google" id="ProtNLM"/>
    </source>
</evidence>
<sequence length="102" mass="12352">MENNFVASHPYIKVIREINSIQQKNVEYERRMYLYEDKLATKHHQFPIERVFDISFREMSGGDAMLYIHTSQGVFSYSVKEDPTEFIRIFKEKEQERQDKLK</sequence>
<evidence type="ECO:0000313" key="1">
    <source>
        <dbReference type="EMBL" id="RKL65618.1"/>
    </source>
</evidence>